<evidence type="ECO:0000313" key="4">
    <source>
        <dbReference type="EnsemblPlants" id="Kaladp0052s0026.1.v1.1.CDS.1"/>
    </source>
</evidence>
<dbReference type="InterPro" id="IPR023213">
    <property type="entry name" value="CAT-like_dom_sf"/>
</dbReference>
<evidence type="ECO:0000313" key="5">
    <source>
        <dbReference type="Proteomes" id="UP000594263"/>
    </source>
</evidence>
<proteinExistence type="inferred from homology"/>
<dbReference type="Gene3D" id="3.30.559.10">
    <property type="entry name" value="Chloramphenicol acetyltransferase-like domain"/>
    <property type="match status" value="2"/>
</dbReference>
<keyword evidence="5" id="KW-1185">Reference proteome</keyword>
<keyword evidence="2" id="KW-0808">Transferase</keyword>
<evidence type="ECO:0000256" key="2">
    <source>
        <dbReference type="ARBA" id="ARBA00022679"/>
    </source>
</evidence>
<sequence length="440" mass="48291">MEVKIISHSYLKPSSPTPPHLRYLKLSLLDQLMPAPYAPIVFFYNQVTAPMVPRLRESLSHILTQFYPLAGIIKDDLTIDCNDAGFRYLEAQVNCHMNDFLTQPDLLMIHKFLPVDVHQASGTHHTGNVQINVFKCGGVAIGLCASHKILDGVGLGVFMNAWAASARGELSAIISPDFSSVSVFPTESSWLKEAASGMWGAMVKPGNFVTRRFLFDSASVAQLKDEVASSSKGRPTRVEAVSALLWKSFIKGSSRQRDGALKASVMTHLVNLRRRVRKDTLPVTDQTLCNLLWMASAAVPAADIEPELSELCEKVRASIARVDNELVHKLRSDEAKAVVSELCEGVTTSTSDGSNVVGFTSWCKLGLYEADFGWGRPVWISSIGVKGCEWLNLVVLVDSRDGDGIEAWVSMDESDINALQQDAEVRRFASMDPSPLVCFC</sequence>
<dbReference type="AlphaFoldDB" id="A0A7N0U2E4"/>
<evidence type="ECO:0000256" key="1">
    <source>
        <dbReference type="ARBA" id="ARBA00009861"/>
    </source>
</evidence>
<protein>
    <submittedName>
        <fullName evidence="4">Uncharacterized protein</fullName>
    </submittedName>
</protein>
<reference evidence="4" key="1">
    <citation type="submission" date="2021-01" db="UniProtKB">
        <authorList>
            <consortium name="EnsemblPlants"/>
        </authorList>
    </citation>
    <scope>IDENTIFICATION</scope>
</reference>
<keyword evidence="3" id="KW-0012">Acyltransferase</keyword>
<dbReference type="Proteomes" id="UP000594263">
    <property type="component" value="Unplaced"/>
</dbReference>
<dbReference type="EnsemblPlants" id="Kaladp0052s0026.1.v1.1">
    <property type="protein sequence ID" value="Kaladp0052s0026.1.v1.1.CDS.1"/>
    <property type="gene ID" value="Kaladp0052s0026.v1.1"/>
</dbReference>
<name>A0A7N0U2E4_KALFE</name>
<dbReference type="PANTHER" id="PTHR31623">
    <property type="entry name" value="F21J9.9"/>
    <property type="match status" value="1"/>
</dbReference>
<dbReference type="GO" id="GO:0016746">
    <property type="term" value="F:acyltransferase activity"/>
    <property type="evidence" value="ECO:0007669"/>
    <property type="project" value="UniProtKB-KW"/>
</dbReference>
<organism evidence="4 5">
    <name type="scientific">Kalanchoe fedtschenkoi</name>
    <name type="common">Lavender scallops</name>
    <name type="synonym">South American air plant</name>
    <dbReference type="NCBI Taxonomy" id="63787"/>
    <lineage>
        <taxon>Eukaryota</taxon>
        <taxon>Viridiplantae</taxon>
        <taxon>Streptophyta</taxon>
        <taxon>Embryophyta</taxon>
        <taxon>Tracheophyta</taxon>
        <taxon>Spermatophyta</taxon>
        <taxon>Magnoliopsida</taxon>
        <taxon>eudicotyledons</taxon>
        <taxon>Gunneridae</taxon>
        <taxon>Pentapetalae</taxon>
        <taxon>Saxifragales</taxon>
        <taxon>Crassulaceae</taxon>
        <taxon>Kalanchoe</taxon>
    </lineage>
</organism>
<dbReference type="OMA" id="CKEAIYP"/>
<dbReference type="Gramene" id="Kaladp0052s0026.1.v1.1">
    <property type="protein sequence ID" value="Kaladp0052s0026.1.v1.1.CDS.1"/>
    <property type="gene ID" value="Kaladp0052s0026.v1.1"/>
</dbReference>
<dbReference type="PANTHER" id="PTHR31623:SF110">
    <property type="entry name" value="VINORINE SYNTHASE-LIKE"/>
    <property type="match status" value="1"/>
</dbReference>
<comment type="similarity">
    <text evidence="1">Belongs to the plant acyltransferase family.</text>
</comment>
<accession>A0A7N0U2E4</accession>
<evidence type="ECO:0000256" key="3">
    <source>
        <dbReference type="ARBA" id="ARBA00023315"/>
    </source>
</evidence>
<dbReference type="Pfam" id="PF02458">
    <property type="entry name" value="Transferase"/>
    <property type="match status" value="1"/>
</dbReference>